<protein>
    <submittedName>
        <fullName evidence="1">Uncharacterized protein</fullName>
    </submittedName>
</protein>
<reference evidence="1" key="2">
    <citation type="submission" date="2020-09" db="EMBL/GenBank/DDBJ databases">
        <authorList>
            <person name="Sun Q."/>
            <person name="Sedlacek I."/>
        </authorList>
    </citation>
    <scope>NUCLEOTIDE SEQUENCE</scope>
    <source>
        <strain evidence="1">CCM 7897</strain>
    </source>
</reference>
<evidence type="ECO:0000313" key="1">
    <source>
        <dbReference type="EMBL" id="GGF61755.1"/>
    </source>
</evidence>
<accession>A0A917FA99</accession>
<dbReference type="AlphaFoldDB" id="A0A917FA99"/>
<comment type="caution">
    <text evidence="1">The sequence shown here is derived from an EMBL/GenBank/DDBJ whole genome shotgun (WGS) entry which is preliminary data.</text>
</comment>
<organism evidence="1 2">
    <name type="scientific">Azorhizobium oxalatiphilum</name>
    <dbReference type="NCBI Taxonomy" id="980631"/>
    <lineage>
        <taxon>Bacteria</taxon>
        <taxon>Pseudomonadati</taxon>
        <taxon>Pseudomonadota</taxon>
        <taxon>Alphaproteobacteria</taxon>
        <taxon>Hyphomicrobiales</taxon>
        <taxon>Xanthobacteraceae</taxon>
        <taxon>Azorhizobium</taxon>
    </lineage>
</organism>
<gene>
    <name evidence="1" type="ORF">GCM10007301_21840</name>
</gene>
<keyword evidence="2" id="KW-1185">Reference proteome</keyword>
<evidence type="ECO:0000313" key="2">
    <source>
        <dbReference type="Proteomes" id="UP000606044"/>
    </source>
</evidence>
<name>A0A917FA99_9HYPH</name>
<proteinExistence type="predicted"/>
<dbReference type="RefSeq" id="WP_188578333.1">
    <property type="nucleotide sequence ID" value="NZ_BMCT01000002.1"/>
</dbReference>
<dbReference type="Proteomes" id="UP000606044">
    <property type="component" value="Unassembled WGS sequence"/>
</dbReference>
<sequence length="171" mass="17997">MTDRALSQKAAAGAPAKVLFEGTLLADFFQIYLRDAAHPALPEGYDDAAIARRLMAGPYAVILHTARNMPVPLRVEWHNARPEPDLSAGQHVVEAGFASPSGTLVLAGLTDYEPTAPRLAVPAGPLGVRAVLSGLDTLSADGLEGRDVYLLQLWPGAMPPGVQVLKAWPGG</sequence>
<reference evidence="1" key="1">
    <citation type="journal article" date="2014" name="Int. J. Syst. Evol. Microbiol.">
        <title>Complete genome sequence of Corynebacterium casei LMG S-19264T (=DSM 44701T), isolated from a smear-ripened cheese.</title>
        <authorList>
            <consortium name="US DOE Joint Genome Institute (JGI-PGF)"/>
            <person name="Walter F."/>
            <person name="Albersmeier A."/>
            <person name="Kalinowski J."/>
            <person name="Ruckert C."/>
        </authorList>
    </citation>
    <scope>NUCLEOTIDE SEQUENCE</scope>
    <source>
        <strain evidence="1">CCM 7897</strain>
    </source>
</reference>
<dbReference type="EMBL" id="BMCT01000002">
    <property type="protein sequence ID" value="GGF61755.1"/>
    <property type="molecule type" value="Genomic_DNA"/>
</dbReference>